<evidence type="ECO:0000256" key="1">
    <source>
        <dbReference type="SAM" id="SignalP"/>
    </source>
</evidence>
<protein>
    <submittedName>
        <fullName evidence="2">WG repeat-containing protein</fullName>
    </submittedName>
</protein>
<proteinExistence type="predicted"/>
<feature type="chain" id="PRO_5040475217" evidence="1">
    <location>
        <begin position="23"/>
        <end position="761"/>
    </location>
</feature>
<evidence type="ECO:0000313" key="2">
    <source>
        <dbReference type="EMBL" id="NSL85374.1"/>
    </source>
</evidence>
<dbReference type="InterPro" id="IPR032774">
    <property type="entry name" value="WG_beta_rep"/>
</dbReference>
<dbReference type="PANTHER" id="PTHR37841">
    <property type="entry name" value="GLR2918 PROTEIN"/>
    <property type="match status" value="1"/>
</dbReference>
<dbReference type="EMBL" id="RIAR02000001">
    <property type="protein sequence ID" value="NSL85374.1"/>
    <property type="molecule type" value="Genomic_DNA"/>
</dbReference>
<accession>A0A9Q5CZI4</accession>
<dbReference type="PANTHER" id="PTHR37841:SF1">
    <property type="entry name" value="DUF3298 DOMAIN-CONTAINING PROTEIN"/>
    <property type="match status" value="1"/>
</dbReference>
<comment type="caution">
    <text evidence="2">The sequence shown here is derived from an EMBL/GenBank/DDBJ whole genome shotgun (WGS) entry which is preliminary data.</text>
</comment>
<dbReference type="Proteomes" id="UP000281028">
    <property type="component" value="Unassembled WGS sequence"/>
</dbReference>
<sequence length="761" mass="84275">MKWNCLSVLLAGLSALALPVSAQSPQPAVADYLGNFDGVFAPVMVQHQKKWLHASGKVLLDKTSHYGYYGIVSGIQQDAYGALNRHGKVIVPFKYDAVEIKSEDKMDNPDNNYCFVTFKLNGKTGAADSSGNILLEPVYEDVDALNPRLIKFRKNGLWGWAEMKTGKVIQTPEYESVHNSYVLPGIISVTRNGLTGLARHDGSLLTPVRYHQFYSFGDKSGDLICYTLNNKSGIMDKNGKEVTPALYNRIAAGPSPALLMVEQQDKTGFINREGKTILAPQYSKAFVNASLVVVWKGDKCGVVNAAGKEVLPTVHDEIEVMDNRGNGAYAPRDTDSLTYFIVAKKAGLAGLFSAAGKPLLPVEYHFLRIVMHHQRPVVMMIKDKKAGLADLSGKILLPVSWDNIMASYGTGYTYNDDRAGADKSDFIMVSRKEKVGLYNLATGREVLPPAFTTITWKSSGLLETRDGDTSSIFTRNGERIRGPKLYGFFHPLSNDLLVETTYGDNGRLTALTDPSGKKLYENKDWEFNTYTNGSILRPAAVRRLDTTFTDGLLKITANRKDNLFIDRQGNPVTFDQYAYVGEFWNGLAIAGKDGKYGIINRKQEEVLPVIYDNITELGDKMLKLSQGERFGVAKKDGTVIIPVQYASIRQIYDTTLYEVTLNRKLGVLNGAGQTVIPTEYDEAGYSSSGKYFKLTRNGKNGLADASGKVIIPAEYEVLNTNRGYGNRTFPVLVKQGEWYFYLDQQGNPLPFKSKKEKGYND</sequence>
<keyword evidence="3" id="KW-1185">Reference proteome</keyword>
<reference evidence="2" key="1">
    <citation type="submission" date="2020-05" db="EMBL/GenBank/DDBJ databases">
        <title>Chitinophaga laudate sp. nov., isolated from a tropical peat swamp.</title>
        <authorList>
            <person name="Goh C.B.S."/>
            <person name="Lee M.S."/>
            <person name="Parimannan S."/>
            <person name="Pasbakhsh P."/>
            <person name="Yule C.M."/>
            <person name="Rajandas H."/>
            <person name="Loke S."/>
            <person name="Croft L."/>
            <person name="Tan J.B.L."/>
        </authorList>
    </citation>
    <scope>NUCLEOTIDE SEQUENCE</scope>
    <source>
        <strain evidence="2">Mgbs1</strain>
    </source>
</reference>
<name>A0A9Q5CZI4_9BACT</name>
<dbReference type="AlphaFoldDB" id="A0A9Q5CZI4"/>
<dbReference type="OrthoDB" id="5464673at2"/>
<keyword evidence="1" id="KW-0732">Signal</keyword>
<evidence type="ECO:0000313" key="3">
    <source>
        <dbReference type="Proteomes" id="UP000281028"/>
    </source>
</evidence>
<feature type="signal peptide" evidence="1">
    <location>
        <begin position="1"/>
        <end position="22"/>
    </location>
</feature>
<organism evidence="2 3">
    <name type="scientific">Chitinophaga solisilvae</name>
    <dbReference type="NCBI Taxonomy" id="1233460"/>
    <lineage>
        <taxon>Bacteria</taxon>
        <taxon>Pseudomonadati</taxon>
        <taxon>Bacteroidota</taxon>
        <taxon>Chitinophagia</taxon>
        <taxon>Chitinophagales</taxon>
        <taxon>Chitinophagaceae</taxon>
        <taxon>Chitinophaga</taxon>
    </lineage>
</organism>
<gene>
    <name evidence="2" type="ORF">ECE50_000925</name>
</gene>
<dbReference type="Pfam" id="PF14903">
    <property type="entry name" value="WG_beta_rep"/>
    <property type="match status" value="5"/>
</dbReference>